<feature type="signal peptide" evidence="1">
    <location>
        <begin position="1"/>
        <end position="21"/>
    </location>
</feature>
<accession>A0AA95MT98</accession>
<reference evidence="2" key="1">
    <citation type="submission" date="2023-05" db="EMBL/GenBank/DDBJ databases">
        <title>Comparative genomics of Bacillaceae isolates and their secondary metabolite potential.</title>
        <authorList>
            <person name="Song L."/>
            <person name="Nielsen L.J."/>
            <person name="Mohite O."/>
            <person name="Xu X."/>
            <person name="Weber T."/>
            <person name="Kovacs A.T."/>
        </authorList>
    </citation>
    <scope>NUCLEOTIDE SEQUENCE</scope>
    <source>
        <strain evidence="2">XLM17</strain>
    </source>
</reference>
<feature type="chain" id="PRO_5041680799" description="YbyB" evidence="1">
    <location>
        <begin position="22"/>
        <end position="91"/>
    </location>
</feature>
<dbReference type="EMBL" id="CP126114">
    <property type="protein sequence ID" value="WHY86148.1"/>
    <property type="molecule type" value="Genomic_DNA"/>
</dbReference>
<dbReference type="KEGG" id="nnv:QNH39_26855"/>
<organism evidence="2 3">
    <name type="scientific">Neobacillus novalis</name>
    <dbReference type="NCBI Taxonomy" id="220687"/>
    <lineage>
        <taxon>Bacteria</taxon>
        <taxon>Bacillati</taxon>
        <taxon>Bacillota</taxon>
        <taxon>Bacilli</taxon>
        <taxon>Bacillales</taxon>
        <taxon>Bacillaceae</taxon>
        <taxon>Neobacillus</taxon>
    </lineage>
</organism>
<evidence type="ECO:0000313" key="2">
    <source>
        <dbReference type="EMBL" id="WHY86148.1"/>
    </source>
</evidence>
<gene>
    <name evidence="2" type="ORF">QNH39_26855</name>
</gene>
<evidence type="ECO:0000256" key="1">
    <source>
        <dbReference type="SAM" id="SignalP"/>
    </source>
</evidence>
<dbReference type="AlphaFoldDB" id="A0AA95MT98"/>
<sequence>MKRGLGVTSLMVVGIGASASAAMWLSSKPNRIKTENLLRKWKRKIKPTVFDKSEQLPIEKGGHPQPDDLEDNNMVSEGAMYSVKFYNEKMQ</sequence>
<dbReference type="RefSeq" id="WP_066093802.1">
    <property type="nucleotide sequence ID" value="NZ_CP126114.1"/>
</dbReference>
<proteinExistence type="predicted"/>
<evidence type="ECO:0000313" key="3">
    <source>
        <dbReference type="Proteomes" id="UP001178288"/>
    </source>
</evidence>
<evidence type="ECO:0008006" key="4">
    <source>
        <dbReference type="Google" id="ProtNLM"/>
    </source>
</evidence>
<keyword evidence="3" id="KW-1185">Reference proteome</keyword>
<protein>
    <recommendedName>
        <fullName evidence="4">YbyB</fullName>
    </recommendedName>
</protein>
<keyword evidence="1" id="KW-0732">Signal</keyword>
<name>A0AA95MT98_9BACI</name>
<dbReference type="Proteomes" id="UP001178288">
    <property type="component" value="Chromosome"/>
</dbReference>